<dbReference type="EMBL" id="CP068393">
    <property type="protein sequence ID" value="QUC67162.1"/>
    <property type="molecule type" value="Genomic_DNA"/>
</dbReference>
<organism evidence="1 2">
    <name type="scientific">Aristaeella hokkaidonensis</name>
    <dbReference type="NCBI Taxonomy" id="3046382"/>
    <lineage>
        <taxon>Bacteria</taxon>
        <taxon>Bacillati</taxon>
        <taxon>Bacillota</taxon>
        <taxon>Clostridia</taxon>
        <taxon>Eubacteriales</taxon>
        <taxon>Aristaeellaceae</taxon>
        <taxon>Aristaeella</taxon>
    </lineage>
</organism>
<evidence type="ECO:0000313" key="1">
    <source>
        <dbReference type="EMBL" id="QUC67162.1"/>
    </source>
</evidence>
<keyword evidence="2" id="KW-1185">Reference proteome</keyword>
<proteinExistence type="predicted"/>
<name>A0AC61MWV6_9FIRM</name>
<sequence length="254" mass="27716">MTSIMERNKKGLNTLAFGLGILLVGGMIQAAGWLKGDKLVFPGVGEILQAFVRMLGEERTWKQIGTTLIHLAEALAAAAVIGTALGLAQGKSSFVRALLKPLMTLLRSIPMIVMTVIIMVLTKYDRVPLIASALMLIPLISEATAEGLRRIEPELMDVYRMNSGFTLRVLFSVYLPLMAGYLKQAYINAVGMGIKLAVTTEYLVQARDSLGKAVYSSAYFNEYAEIYAYALIMILLAVLVSAVPEAIKRIIRKG</sequence>
<accession>A0AC61MWV6</accession>
<dbReference type="Proteomes" id="UP000682782">
    <property type="component" value="Chromosome"/>
</dbReference>
<gene>
    <name evidence="1" type="ORF">JYE49_00095</name>
</gene>
<reference evidence="1" key="1">
    <citation type="submission" date="2021-01" db="EMBL/GenBank/DDBJ databases">
        <title>Complete genome sequence of Clostridiales bacterium R-7.</title>
        <authorList>
            <person name="Mahoney-Kurpe S.C."/>
            <person name="Palevich N."/>
            <person name="Koike S."/>
            <person name="Moon C.D."/>
            <person name="Attwood G.T."/>
        </authorList>
    </citation>
    <scope>NUCLEOTIDE SEQUENCE</scope>
    <source>
        <strain evidence="1">R-7</strain>
    </source>
</reference>
<protein>
    <submittedName>
        <fullName evidence="1">ABC transporter permease subunit</fullName>
    </submittedName>
</protein>
<evidence type="ECO:0000313" key="2">
    <source>
        <dbReference type="Proteomes" id="UP000682782"/>
    </source>
</evidence>